<gene>
    <name evidence="4" type="ORF">FFLO_04969</name>
</gene>
<protein>
    <recommendedName>
        <fullName evidence="6">Dethiobiotin synthase</fullName>
    </recommendedName>
</protein>
<dbReference type="GO" id="GO:0005739">
    <property type="term" value="C:mitochondrion"/>
    <property type="evidence" value="ECO:0007669"/>
    <property type="project" value="UniProtKB-SubCell"/>
</dbReference>
<keyword evidence="3" id="KW-0808">Transferase</keyword>
<dbReference type="FunFam" id="3.90.1150.10:FF:000080">
    <property type="entry name" value="Bifunctional dethiobiotin synthetase/adenosylmethionine-8-amino-7-oxononanoate aminotransferase"/>
    <property type="match status" value="1"/>
</dbReference>
<proteinExistence type="predicted"/>
<dbReference type="GO" id="GO:0030170">
    <property type="term" value="F:pyridoxal phosphate binding"/>
    <property type="evidence" value="ECO:0007669"/>
    <property type="project" value="InterPro"/>
</dbReference>
<dbReference type="EMBL" id="JABELV010000115">
    <property type="protein sequence ID" value="KAG7530543.1"/>
    <property type="molecule type" value="Genomic_DNA"/>
</dbReference>
<dbReference type="AlphaFoldDB" id="A0A8K0JHQ0"/>
<evidence type="ECO:0008006" key="6">
    <source>
        <dbReference type="Google" id="ProtNLM"/>
    </source>
</evidence>
<dbReference type="GO" id="GO:0004015">
    <property type="term" value="F:adenosylmethionine-8-amino-7-oxononanoate transaminase activity"/>
    <property type="evidence" value="ECO:0007669"/>
    <property type="project" value="TreeGrafter"/>
</dbReference>
<dbReference type="InterPro" id="IPR027417">
    <property type="entry name" value="P-loop_NTPase"/>
</dbReference>
<evidence type="ECO:0000313" key="5">
    <source>
        <dbReference type="Proteomes" id="UP000812966"/>
    </source>
</evidence>
<evidence type="ECO:0000256" key="1">
    <source>
        <dbReference type="ARBA" id="ARBA00004173"/>
    </source>
</evidence>
<dbReference type="Gene3D" id="3.40.640.10">
    <property type="entry name" value="Type I PLP-dependent aspartate aminotransferase-like (Major domain)"/>
    <property type="match status" value="1"/>
</dbReference>
<evidence type="ECO:0000256" key="2">
    <source>
        <dbReference type="ARBA" id="ARBA00022576"/>
    </source>
</evidence>
<dbReference type="SUPFAM" id="SSF52540">
    <property type="entry name" value="P-loop containing nucleoside triphosphate hydrolases"/>
    <property type="match status" value="1"/>
</dbReference>
<evidence type="ECO:0000313" key="4">
    <source>
        <dbReference type="EMBL" id="KAG7530543.1"/>
    </source>
</evidence>
<dbReference type="Proteomes" id="UP000812966">
    <property type="component" value="Unassembled WGS sequence"/>
</dbReference>
<dbReference type="GO" id="GO:0004141">
    <property type="term" value="F:dethiobiotin synthase activity"/>
    <property type="evidence" value="ECO:0007669"/>
    <property type="project" value="TreeGrafter"/>
</dbReference>
<sequence length="861" mass="95058">MPLLYPKLRVTQVFGGQCSVGKTLLTTSLLRSTAKLYKKQDQASGSEGNKKVWYLKPISTGPEEESDVSYVERNATDHLDRVRTANLYQYREPVSPHLARQLAPDLAYPKTNDHLLTKIRQYVESCSTNGSGSIYLETAGGVHSPSLHAPLTQIDSLRPLRLPTLLVASPHLGGISTTLSAYESLVARGYTIEGVLGLKDDYYRNHEFLKDYFLERGIDFWGFEMPHKKEGLSMEEDVRLLKRWYDKIEDGSLEERGGDSMADVVRRLEERHEARITELESMPGRTQKSIWWPFTQHGLVNKESDVMVIDSAKGDTFDAYYKPGELSASSTTQDGEGQSMLKPLFDGSASWFTQAHTHAHPRLTMAAAEAAGRYGHVLFPSGTHAPALELAEKLLDTVGKGWAERVFYSDNGSTGMEVALKMALRSSGRRYGWEGVVGENVGVIGLKGGYHGDTIGSMDASDQGIYNTAVDWYKGRGYWFSPPEVKIQQGKVVVNSTGNKRDWPAHPMKDSFTPTEKAATAPLWSVEFGSLPEVYDVESRLASPLAEYYRSHIRSTLERIMKQVDPTTGERRRLGALVLEPMCLGAGGMVFVDPLFQRCLMDVVRASEDLFIEGSVKGDVDGSDWKGLPVIFDEVFSGLRRLSYLSASEVLGASPDIAVYAKILSGGLLPLSTTLASGSIFKAFLHPTKKVEALLHGHSYTANPIACNVSLTALKMVEEQQVASEKGEGAWKEAKASWLSESSKLNEMWSFWDKDFIDRVSKSDRVQGVMTMGTVVAIELKEEAQDGFGGYASSLALDFLTSLRQGSPISGSSEESSTFAPFHMHSRPLGNVVYVMTSLWTDRQVVKGIEEAIEAKLASGW</sequence>
<reference evidence="4" key="1">
    <citation type="submission" date="2020-04" db="EMBL/GenBank/DDBJ databases">
        <title>Analysis of mating type loci in Filobasidium floriforme.</title>
        <authorList>
            <person name="Nowrousian M."/>
        </authorList>
    </citation>
    <scope>NUCLEOTIDE SEQUENCE</scope>
    <source>
        <strain evidence="4">CBS 6242</strain>
    </source>
</reference>
<dbReference type="SUPFAM" id="SSF53383">
    <property type="entry name" value="PLP-dependent transferases"/>
    <property type="match status" value="1"/>
</dbReference>
<dbReference type="PROSITE" id="PS00600">
    <property type="entry name" value="AA_TRANSFER_CLASS_3"/>
    <property type="match status" value="1"/>
</dbReference>
<dbReference type="Pfam" id="PF13500">
    <property type="entry name" value="AAA_26"/>
    <property type="match status" value="1"/>
</dbReference>
<dbReference type="PANTHER" id="PTHR42684">
    <property type="entry name" value="ADENOSYLMETHIONINE-8-AMINO-7-OXONONANOATE AMINOTRANSFERASE"/>
    <property type="match status" value="1"/>
</dbReference>
<dbReference type="Pfam" id="PF00202">
    <property type="entry name" value="Aminotran_3"/>
    <property type="match status" value="2"/>
</dbReference>
<evidence type="ECO:0000256" key="3">
    <source>
        <dbReference type="ARBA" id="ARBA00022679"/>
    </source>
</evidence>
<organism evidence="4 5">
    <name type="scientific">Filobasidium floriforme</name>
    <dbReference type="NCBI Taxonomy" id="5210"/>
    <lineage>
        <taxon>Eukaryota</taxon>
        <taxon>Fungi</taxon>
        <taxon>Dikarya</taxon>
        <taxon>Basidiomycota</taxon>
        <taxon>Agaricomycotina</taxon>
        <taxon>Tremellomycetes</taxon>
        <taxon>Filobasidiales</taxon>
        <taxon>Filobasidiaceae</taxon>
        <taxon>Filobasidium</taxon>
    </lineage>
</organism>
<keyword evidence="5" id="KW-1185">Reference proteome</keyword>
<dbReference type="CDD" id="cd03109">
    <property type="entry name" value="DTBS"/>
    <property type="match status" value="1"/>
</dbReference>
<keyword evidence="2" id="KW-0032">Aminotransferase</keyword>
<dbReference type="GO" id="GO:0009102">
    <property type="term" value="P:biotin biosynthetic process"/>
    <property type="evidence" value="ECO:0007669"/>
    <property type="project" value="TreeGrafter"/>
</dbReference>
<name>A0A8K0JHQ0_9TREE</name>
<dbReference type="PANTHER" id="PTHR42684:SF3">
    <property type="entry name" value="ADENOSYLMETHIONINE-8-AMINO-7-OXONONANOATE AMINOTRANSFERASE"/>
    <property type="match status" value="1"/>
</dbReference>
<comment type="caution">
    <text evidence="4">The sequence shown here is derived from an EMBL/GenBank/DDBJ whole genome shotgun (WGS) entry which is preliminary data.</text>
</comment>
<dbReference type="InterPro" id="IPR015421">
    <property type="entry name" value="PyrdxlP-dep_Trfase_major"/>
</dbReference>
<dbReference type="Gene3D" id="3.40.50.300">
    <property type="entry name" value="P-loop containing nucleotide triphosphate hydrolases"/>
    <property type="match status" value="1"/>
</dbReference>
<dbReference type="InterPro" id="IPR005814">
    <property type="entry name" value="Aminotrans_3"/>
</dbReference>
<comment type="subcellular location">
    <subcellularLocation>
        <location evidence="1">Mitochondrion</location>
    </subcellularLocation>
</comment>
<dbReference type="InterPro" id="IPR015424">
    <property type="entry name" value="PyrdxlP-dep_Trfase"/>
</dbReference>
<accession>A0A8K0JHQ0</accession>
<dbReference type="InterPro" id="IPR049704">
    <property type="entry name" value="Aminotrans_3_PPA_site"/>
</dbReference>